<reference evidence="5" key="1">
    <citation type="submission" date="2025-08" db="UniProtKB">
        <authorList>
            <consortium name="RefSeq"/>
        </authorList>
    </citation>
    <scope>IDENTIFICATION</scope>
    <source>
        <strain evidence="5">S238N-H82</strain>
        <tissue evidence="5">Testes</tissue>
    </source>
</reference>
<dbReference type="RefSeq" id="XP_035663678.1">
    <property type="nucleotide sequence ID" value="XM_035807785.1"/>
</dbReference>
<feature type="compositionally biased region" description="Basic and acidic residues" evidence="3">
    <location>
        <begin position="1"/>
        <end position="11"/>
    </location>
</feature>
<evidence type="ECO:0000256" key="3">
    <source>
        <dbReference type="SAM" id="MobiDB-lite"/>
    </source>
</evidence>
<name>A0A9J7HQR1_BRAFL</name>
<gene>
    <name evidence="5" type="primary">LOC118407321</name>
</gene>
<dbReference type="OrthoDB" id="6351423at2759"/>
<dbReference type="GO" id="GO:0007129">
    <property type="term" value="P:homologous chromosome pairing at meiosis"/>
    <property type="evidence" value="ECO:0000318"/>
    <property type="project" value="GO_Central"/>
</dbReference>
<dbReference type="PANTHER" id="PTHR28575:SF1">
    <property type="entry name" value="MEIOSIS-SPECIFIC PROTEIN MEI4"/>
    <property type="match status" value="1"/>
</dbReference>
<dbReference type="GO" id="GO:0048477">
    <property type="term" value="P:oogenesis"/>
    <property type="evidence" value="ECO:0000318"/>
    <property type="project" value="GO_Central"/>
</dbReference>
<protein>
    <submittedName>
        <fullName evidence="5">Meiosis-specific protein MEI4-like</fullName>
    </submittedName>
</protein>
<feature type="region of interest" description="Disordered" evidence="3">
    <location>
        <begin position="1"/>
        <end position="26"/>
    </location>
</feature>
<dbReference type="InterPro" id="IPR025888">
    <property type="entry name" value="MEI4"/>
</dbReference>
<dbReference type="Proteomes" id="UP000001554">
    <property type="component" value="Unplaced"/>
</dbReference>
<sequence length="361" mass="41454">MEELKSGDKPGEPTYQLNQGNDPPPCDSEYVRMVKLAAAMAILRTKPAGMTGQQYTQYLQLRYQANQGDWKKRAESLQSRLLQTRQELLQAKLLQQQPTPAEADEDKPEQVFPTPPSSSEEPSSPQVSREYVIQRHSRFLTCVLRLQTLRNSLAGRADLEETVKDSIVDSLDLLGLSLKEKVPDVSMVTKKHIVKTIVEVLGREELKKFGMEIVQAVMELVQTILKGVLRCEDLNRHQHQEDQCRLVVDLSRADSLRKPILEALLQHIKDFSDTLRTLKTFSLDPVLYENVYYMLWTFEQILYNLRDGRKPSIDETLTEELNNTLEDSLLFISEKYPLFAHYVWRLGGVLHSLQTSKQCKP</sequence>
<evidence type="ECO:0000313" key="4">
    <source>
        <dbReference type="Proteomes" id="UP000001554"/>
    </source>
</evidence>
<evidence type="ECO:0000313" key="5">
    <source>
        <dbReference type="RefSeq" id="XP_035663678.1"/>
    </source>
</evidence>
<dbReference type="GO" id="GO:0007283">
    <property type="term" value="P:spermatogenesis"/>
    <property type="evidence" value="ECO:0000318"/>
    <property type="project" value="GO_Central"/>
</dbReference>
<dbReference type="Pfam" id="PF13971">
    <property type="entry name" value="Mei4"/>
    <property type="match status" value="2"/>
</dbReference>
<organism evidence="4 5">
    <name type="scientific">Branchiostoma floridae</name>
    <name type="common">Florida lancelet</name>
    <name type="synonym">Amphioxus</name>
    <dbReference type="NCBI Taxonomy" id="7739"/>
    <lineage>
        <taxon>Eukaryota</taxon>
        <taxon>Metazoa</taxon>
        <taxon>Chordata</taxon>
        <taxon>Cephalochordata</taxon>
        <taxon>Leptocardii</taxon>
        <taxon>Amphioxiformes</taxon>
        <taxon>Branchiostomatidae</taxon>
        <taxon>Branchiostoma</taxon>
    </lineage>
</organism>
<comment type="similarity">
    <text evidence="2">Belongs to the MEI4L family.</text>
</comment>
<dbReference type="GO" id="GO:0000800">
    <property type="term" value="C:lateral element"/>
    <property type="evidence" value="ECO:0000318"/>
    <property type="project" value="GO_Central"/>
</dbReference>
<dbReference type="PANTHER" id="PTHR28575">
    <property type="entry name" value="MEIOSIS-SPECIFIC PROTEIN MEI4"/>
    <property type="match status" value="1"/>
</dbReference>
<dbReference type="OMA" id="RASSEMM"/>
<evidence type="ECO:0000256" key="1">
    <source>
        <dbReference type="ARBA" id="ARBA00023254"/>
    </source>
</evidence>
<feature type="region of interest" description="Disordered" evidence="3">
    <location>
        <begin position="95"/>
        <end position="128"/>
    </location>
</feature>
<evidence type="ECO:0000256" key="2">
    <source>
        <dbReference type="ARBA" id="ARBA00093453"/>
    </source>
</evidence>
<proteinExistence type="inferred from homology"/>
<dbReference type="KEGG" id="bfo:118407321"/>
<dbReference type="GO" id="GO:0006310">
    <property type="term" value="P:DNA recombination"/>
    <property type="evidence" value="ECO:0007669"/>
    <property type="project" value="InterPro"/>
</dbReference>
<accession>A0A9J7HQR1</accession>
<keyword evidence="4" id="KW-1185">Reference proteome</keyword>
<dbReference type="AlphaFoldDB" id="A0A9J7HQR1"/>
<dbReference type="GO" id="GO:0042138">
    <property type="term" value="P:meiotic DNA double-strand break formation"/>
    <property type="evidence" value="ECO:0000318"/>
    <property type="project" value="GO_Central"/>
</dbReference>
<dbReference type="GeneID" id="118407321"/>
<keyword evidence="1" id="KW-0469">Meiosis</keyword>